<evidence type="ECO:0000259" key="6">
    <source>
        <dbReference type="Pfam" id="PF02465"/>
    </source>
</evidence>
<comment type="function">
    <text evidence="5">Required for morphogenesis and for the elongation of the flagellar filament by facilitating polymerization of the flagellin monomers at the tip of growing filament. Forms a capping structure, which prevents flagellin subunits (transported through the central channel of the flagellum) from leaking out without polymerization at the distal end.</text>
</comment>
<keyword evidence="8" id="KW-0966">Cell projection</keyword>
<dbReference type="PANTHER" id="PTHR30288:SF0">
    <property type="entry name" value="FLAGELLAR HOOK-ASSOCIATED PROTEIN 2"/>
    <property type="match status" value="1"/>
</dbReference>
<dbReference type="RefSeq" id="WP_340291762.1">
    <property type="nucleotide sequence ID" value="NZ_JBBEOI010000049.1"/>
</dbReference>
<accession>A0ABV7WLN0</accession>
<feature type="domain" description="Flagellar hook-associated protein 2 N-terminal" evidence="6">
    <location>
        <begin position="11"/>
        <end position="105"/>
    </location>
</feature>
<dbReference type="Pfam" id="PF07195">
    <property type="entry name" value="FliD_C"/>
    <property type="match status" value="1"/>
</dbReference>
<keyword evidence="8" id="KW-0969">Cilium</keyword>
<keyword evidence="4 5" id="KW-0975">Bacterial flagellum</keyword>
<sequence length="451" mass="45814">MSMSSVDGLVSGLKTGDVIKQLMQVEAIPKQRLQVQANRQAADIKAYQSVATALKKLDDAASALANPTTWTGVTATTSGTSLTATARAGAPPGTTDITVTSLASAARWSATAVGGRTLDDATAFSGDPVTITRADGTSTTVDPASGSMRDVMAAINGGPDLGVRAVAVRVDAERFELQLVASGTGTVAGGATVTGLGALTKKDATDARWTVNGVSGSSSTNAVTDLVSGIDVTLTQVGASSVTVAKDTAAPAKSVEALVTALNDALAEVKKQTLTDPNATTRGPLSSDSMVRNLTGRLLRSVTDLVGSAGAAALGIQSTREGTITLDTTKLAAGISADPAAARAVFAPQQPTAAEKAAGKPEPVPGIADRLRAVVKSATDGGTGFITSAVQGRETTKRDLETQIVSWERRLELRQSTLQKQFSGLEVALSKIQAQGGWLSAQLAQMSGGNR</sequence>
<comment type="similarity">
    <text evidence="1 5">Belongs to the FliD family.</text>
</comment>
<dbReference type="EMBL" id="JBHRWW010000010">
    <property type="protein sequence ID" value="MFC3689488.1"/>
    <property type="molecule type" value="Genomic_DNA"/>
</dbReference>
<evidence type="ECO:0000256" key="2">
    <source>
        <dbReference type="ARBA" id="ARBA00011255"/>
    </source>
</evidence>
<comment type="caution">
    <text evidence="8">The sequence shown here is derived from an EMBL/GenBank/DDBJ whole genome shotgun (WGS) entry which is preliminary data.</text>
</comment>
<evidence type="ECO:0000313" key="9">
    <source>
        <dbReference type="Proteomes" id="UP001595685"/>
    </source>
</evidence>
<dbReference type="InterPro" id="IPR040026">
    <property type="entry name" value="FliD"/>
</dbReference>
<organism evidence="8 9">
    <name type="scientific">Aquipuribacter hungaricus</name>
    <dbReference type="NCBI Taxonomy" id="545624"/>
    <lineage>
        <taxon>Bacteria</taxon>
        <taxon>Bacillati</taxon>
        <taxon>Actinomycetota</taxon>
        <taxon>Actinomycetes</taxon>
        <taxon>Micrococcales</taxon>
        <taxon>Intrasporangiaceae</taxon>
        <taxon>Aquipuribacter</taxon>
    </lineage>
</organism>
<evidence type="ECO:0000256" key="1">
    <source>
        <dbReference type="ARBA" id="ARBA00009764"/>
    </source>
</evidence>
<evidence type="ECO:0000256" key="5">
    <source>
        <dbReference type="RuleBase" id="RU362066"/>
    </source>
</evidence>
<reference evidence="9" key="1">
    <citation type="journal article" date="2019" name="Int. J. Syst. Evol. Microbiol.">
        <title>The Global Catalogue of Microorganisms (GCM) 10K type strain sequencing project: providing services to taxonomists for standard genome sequencing and annotation.</title>
        <authorList>
            <consortium name="The Broad Institute Genomics Platform"/>
            <consortium name="The Broad Institute Genome Sequencing Center for Infectious Disease"/>
            <person name="Wu L."/>
            <person name="Ma J."/>
        </authorList>
    </citation>
    <scope>NUCLEOTIDE SEQUENCE [LARGE SCALE GENOMIC DNA]</scope>
    <source>
        <strain evidence="9">NCAIM B.02333</strain>
    </source>
</reference>
<dbReference type="InterPro" id="IPR003481">
    <property type="entry name" value="FliD_N"/>
</dbReference>
<dbReference type="Pfam" id="PF02465">
    <property type="entry name" value="FliD_N"/>
    <property type="match status" value="1"/>
</dbReference>
<protein>
    <recommendedName>
        <fullName evidence="5">Flagellar hook-associated protein 2</fullName>
        <shortName evidence="5">HAP2</shortName>
    </recommendedName>
    <alternativeName>
        <fullName evidence="5">Flagellar cap protein</fullName>
    </alternativeName>
</protein>
<evidence type="ECO:0000256" key="3">
    <source>
        <dbReference type="ARBA" id="ARBA00023054"/>
    </source>
</evidence>
<evidence type="ECO:0000313" key="8">
    <source>
        <dbReference type="EMBL" id="MFC3689488.1"/>
    </source>
</evidence>
<keyword evidence="3" id="KW-0175">Coiled coil</keyword>
<name>A0ABV7WLN0_9MICO</name>
<feature type="domain" description="Flagellar hook-associated protein 2 C-terminal" evidence="7">
    <location>
        <begin position="204"/>
        <end position="434"/>
    </location>
</feature>
<gene>
    <name evidence="8" type="primary">fliD</name>
    <name evidence="8" type="ORF">ACFOLH_14145</name>
</gene>
<proteinExistence type="inferred from homology"/>
<dbReference type="Proteomes" id="UP001595685">
    <property type="component" value="Unassembled WGS sequence"/>
</dbReference>
<comment type="subunit">
    <text evidence="2 5">Homopentamer.</text>
</comment>
<keyword evidence="8" id="KW-0282">Flagellum</keyword>
<evidence type="ECO:0000256" key="4">
    <source>
        <dbReference type="ARBA" id="ARBA00023143"/>
    </source>
</evidence>
<dbReference type="InterPro" id="IPR010809">
    <property type="entry name" value="FliD_C"/>
</dbReference>
<comment type="subcellular location">
    <subcellularLocation>
        <location evidence="5">Secreted</location>
    </subcellularLocation>
    <subcellularLocation>
        <location evidence="5">Bacterial flagellum</location>
    </subcellularLocation>
</comment>
<dbReference type="PANTHER" id="PTHR30288">
    <property type="entry name" value="FLAGELLAR CAP/ASSEMBLY PROTEIN FLID"/>
    <property type="match status" value="1"/>
</dbReference>
<keyword evidence="9" id="KW-1185">Reference proteome</keyword>
<evidence type="ECO:0000259" key="7">
    <source>
        <dbReference type="Pfam" id="PF07195"/>
    </source>
</evidence>
<keyword evidence="5" id="KW-0964">Secreted</keyword>